<evidence type="ECO:0000313" key="9">
    <source>
        <dbReference type="EMBL" id="PWV22090.1"/>
    </source>
</evidence>
<dbReference type="PANTHER" id="PTHR45826">
    <property type="entry name" value="POLYAMINE TRANSPORTER PUT1"/>
    <property type="match status" value="1"/>
</dbReference>
<dbReference type="VEuPathDB" id="TriTrypDB:Tc_MARK_4346"/>
<dbReference type="VEuPathDB" id="TriTrypDB:TcG_09364"/>
<comment type="similarity">
    <text evidence="7">Belongs to the amino acid-polyamine-organocation (APC) superfamily. Polyamine:cation symporter (PHS) (TC 2.A.3.12) family.</text>
</comment>
<feature type="transmembrane region" description="Helical" evidence="8">
    <location>
        <begin position="273"/>
        <end position="291"/>
    </location>
</feature>
<dbReference type="VEuPathDB" id="TriTrypDB:C4B63_2g228"/>
<feature type="transmembrane region" description="Helical" evidence="8">
    <location>
        <begin position="469"/>
        <end position="490"/>
    </location>
</feature>
<evidence type="ECO:0000256" key="2">
    <source>
        <dbReference type="ARBA" id="ARBA00022448"/>
    </source>
</evidence>
<accession>A0A2V2XNJ5</accession>
<proteinExistence type="inferred from homology"/>
<dbReference type="VEuPathDB" id="TriTrypDB:BCY84_14400"/>
<feature type="transmembrane region" description="Helical" evidence="8">
    <location>
        <begin position="50"/>
        <end position="74"/>
    </location>
</feature>
<evidence type="ECO:0000313" key="10">
    <source>
        <dbReference type="Proteomes" id="UP000246078"/>
    </source>
</evidence>
<dbReference type="FunFam" id="1.20.1740.10:FF:000041">
    <property type="entry name" value="Amino acid permease, putative"/>
    <property type="match status" value="1"/>
</dbReference>
<dbReference type="InterPro" id="IPR002293">
    <property type="entry name" value="AA/rel_permease1"/>
</dbReference>
<evidence type="ECO:0000256" key="3">
    <source>
        <dbReference type="ARBA" id="ARBA00022475"/>
    </source>
</evidence>
<keyword evidence="5 8" id="KW-1133">Transmembrane helix</keyword>
<dbReference type="VEuPathDB" id="TriTrypDB:TcCLB.510733.5"/>
<comment type="caution">
    <text evidence="9">The sequence shown here is derived from an EMBL/GenBank/DDBJ whole genome shotgun (WGS) entry which is preliminary data.</text>
</comment>
<evidence type="ECO:0000256" key="1">
    <source>
        <dbReference type="ARBA" id="ARBA00004651"/>
    </source>
</evidence>
<comment type="subcellular location">
    <subcellularLocation>
        <location evidence="1">Cell membrane</location>
        <topology evidence="1">Multi-pass membrane protein</topology>
    </subcellularLocation>
</comment>
<keyword evidence="6 8" id="KW-0472">Membrane</keyword>
<keyword evidence="2" id="KW-0813">Transport</keyword>
<feature type="transmembrane region" description="Helical" evidence="8">
    <location>
        <begin position="297"/>
        <end position="317"/>
    </location>
</feature>
<dbReference type="VEuPathDB" id="TriTrypDB:TcBrA4_0060710"/>
<dbReference type="PANTHER" id="PTHR45826:SF7">
    <property type="entry name" value="ACID TRANSPORTER, PUTATIVE-RELATED"/>
    <property type="match status" value="1"/>
</dbReference>
<keyword evidence="4 8" id="KW-0812">Transmembrane</keyword>
<feature type="transmembrane region" description="Helical" evidence="8">
    <location>
        <begin position="366"/>
        <end position="390"/>
    </location>
</feature>
<protein>
    <submittedName>
        <fullName evidence="9">Putative Polyamine transporter 1</fullName>
    </submittedName>
</protein>
<dbReference type="EMBL" id="PRFC01000001">
    <property type="protein sequence ID" value="PWV22090.1"/>
    <property type="molecule type" value="Genomic_DNA"/>
</dbReference>
<dbReference type="InterPro" id="IPR044566">
    <property type="entry name" value="RMV1-like"/>
</dbReference>
<gene>
    <name evidence="9" type="ORF">C3747_1g239</name>
</gene>
<evidence type="ECO:0000256" key="5">
    <source>
        <dbReference type="ARBA" id="ARBA00022989"/>
    </source>
</evidence>
<dbReference type="VEuPathDB" id="TriTrypDB:TcYC6_0070860"/>
<evidence type="ECO:0000256" key="7">
    <source>
        <dbReference type="ARBA" id="ARBA00024041"/>
    </source>
</evidence>
<dbReference type="VEuPathDB" id="TriTrypDB:C3747_1g239"/>
<dbReference type="Proteomes" id="UP000246078">
    <property type="component" value="Unassembled WGS sequence"/>
</dbReference>
<dbReference type="VEuPathDB" id="TriTrypDB:TCSYLVIO_005721"/>
<feature type="transmembrane region" description="Helical" evidence="8">
    <location>
        <begin position="496"/>
        <end position="515"/>
    </location>
</feature>
<evidence type="ECO:0000256" key="4">
    <source>
        <dbReference type="ARBA" id="ARBA00022692"/>
    </source>
</evidence>
<dbReference type="VEuPathDB" id="TriTrypDB:TCDM_00032"/>
<feature type="transmembrane region" description="Helical" evidence="8">
    <location>
        <begin position="220"/>
        <end position="241"/>
    </location>
</feature>
<dbReference type="VEuPathDB" id="TriTrypDB:ECC02_005899"/>
<dbReference type="Pfam" id="PF13520">
    <property type="entry name" value="AA_permease_2"/>
    <property type="match status" value="1"/>
</dbReference>
<feature type="transmembrane region" description="Helical" evidence="8">
    <location>
        <begin position="556"/>
        <end position="577"/>
    </location>
</feature>
<reference evidence="9 10" key="1">
    <citation type="journal article" date="2018" name="Microb. Genom.">
        <title>Expanding an expanded genome: long-read sequencing of Trypanosoma cruzi.</title>
        <authorList>
            <person name="Berna L."/>
            <person name="Rodriguez M."/>
            <person name="Chiribao M.L."/>
            <person name="Parodi-Talice A."/>
            <person name="Pita S."/>
            <person name="Rijo G."/>
            <person name="Alvarez-Valin F."/>
            <person name="Robello C."/>
        </authorList>
    </citation>
    <scope>NUCLEOTIDE SEQUENCE [LARGE SCALE GENOMIC DNA]</scope>
    <source>
        <strain evidence="9 10">TCC</strain>
    </source>
</reference>
<sequence>MRTCTFLFPPSLSTHQSTTILLAPSVRKLFADTLVFAAMHQLCIYRRHTYFVLSLFFFPPLSFCYFCLLGACCCRQLKGKGNFLEEDFFFSFFPEISTRKTERERERESSHSQRAMGGITQIEADPADTTRYLSPTVRFRIPDGDSESRPKTALTTLTLLGVIYTASISGGYGLEESVSAGGPLLTIIFLFLIPFLWGIPVSLCVAELSCAIPSNAGPIMWVNVSCASWFTFCTVIWTAFLNFVDNSIYPTVLADYCATLLHLNFFEKTLIKVFFLGICAIINIVGVQVVGTLSVGVMLVTLLPFLLMFLLQLPYGFDWERIGYVPENINWSVFLPVVAWNFSGFDSAGNVIEEVSNPNPTFIRALGLMIISALATYIPPILVGASAEALAETPFDEWDNGFWVKVGEAVGGYAMAVVVTVGGVISTVGLMTTLLATTSRSLAGMGTLNAFPYLSGWLSQYDPKYGTPINATLVNAVVTCLLSVFFSFQTLVELDQILYCLRLIAILVVFLELRFKQPFLERPYRAPGGLIAASLWGGVPIAFSVVLIVVSMFGSVVLFFGTVVLVVGTMVISYVGVRFFRPEGFAGELVEEYEDADMQTYGTVLEHESNEWRKTHPNHTFIDCEVSEDKGGQKHN</sequence>
<dbReference type="VEuPathDB" id="TriTrypDB:TcCLB.509551.20"/>
<dbReference type="AlphaFoldDB" id="A0A2V2XNJ5"/>
<name>A0A2V2XNJ5_TRYCR</name>
<feature type="transmembrane region" description="Helical" evidence="8">
    <location>
        <begin position="527"/>
        <end position="550"/>
    </location>
</feature>
<feature type="transmembrane region" description="Helical" evidence="8">
    <location>
        <begin position="410"/>
        <end position="436"/>
    </location>
</feature>
<keyword evidence="3" id="KW-1003">Cell membrane</keyword>
<dbReference type="VEuPathDB" id="TriTrypDB:TcCL_ESM01934"/>
<feature type="transmembrane region" description="Helical" evidence="8">
    <location>
        <begin position="153"/>
        <end position="172"/>
    </location>
</feature>
<feature type="transmembrane region" description="Helical" evidence="8">
    <location>
        <begin position="184"/>
        <end position="208"/>
    </location>
</feature>
<evidence type="ECO:0000256" key="6">
    <source>
        <dbReference type="ARBA" id="ARBA00023136"/>
    </source>
</evidence>
<evidence type="ECO:0000256" key="8">
    <source>
        <dbReference type="SAM" id="Phobius"/>
    </source>
</evidence>
<dbReference type="VEuPathDB" id="TriTrypDB:TcCLB.507007.108"/>
<dbReference type="GO" id="GO:0005886">
    <property type="term" value="C:plasma membrane"/>
    <property type="evidence" value="ECO:0007669"/>
    <property type="project" value="UniProtKB-SubCell"/>
</dbReference>
<dbReference type="Gene3D" id="1.20.1740.10">
    <property type="entry name" value="Amino acid/polyamine transporter I"/>
    <property type="match status" value="1"/>
</dbReference>
<dbReference type="GO" id="GO:0015203">
    <property type="term" value="F:polyamine transmembrane transporter activity"/>
    <property type="evidence" value="ECO:0007669"/>
    <property type="project" value="UniProtKB-ARBA"/>
</dbReference>
<organism evidence="9 10">
    <name type="scientific">Trypanosoma cruzi</name>
    <dbReference type="NCBI Taxonomy" id="5693"/>
    <lineage>
        <taxon>Eukaryota</taxon>
        <taxon>Discoba</taxon>
        <taxon>Euglenozoa</taxon>
        <taxon>Kinetoplastea</taxon>
        <taxon>Metakinetoplastina</taxon>
        <taxon>Trypanosomatida</taxon>
        <taxon>Trypanosomatidae</taxon>
        <taxon>Trypanosoma</taxon>
        <taxon>Schizotrypanum</taxon>
    </lineage>
</organism>